<evidence type="ECO:0000256" key="3">
    <source>
        <dbReference type="ARBA" id="ARBA00022525"/>
    </source>
</evidence>
<dbReference type="PANTHER" id="PTHR31018:SF3">
    <property type="entry name" value="RECEPTOR PROTEIN-TYROSINE KINASE"/>
    <property type="match status" value="1"/>
</dbReference>
<evidence type="ECO:0000313" key="8">
    <source>
        <dbReference type="EMBL" id="MBK9984103.1"/>
    </source>
</evidence>
<dbReference type="NCBIfam" id="TIGR04183">
    <property type="entry name" value="Por_Secre_tail"/>
    <property type="match status" value="1"/>
</dbReference>
<dbReference type="InterPro" id="IPR000494">
    <property type="entry name" value="Rcpt_L-dom"/>
</dbReference>
<dbReference type="Pfam" id="PF18962">
    <property type="entry name" value="Por_Secre_tail"/>
    <property type="match status" value="1"/>
</dbReference>
<evidence type="ECO:0000256" key="5">
    <source>
        <dbReference type="ARBA" id="ARBA00023180"/>
    </source>
</evidence>
<evidence type="ECO:0000256" key="1">
    <source>
        <dbReference type="ARBA" id="ARBA00004191"/>
    </source>
</evidence>
<reference evidence="8 9" key="1">
    <citation type="submission" date="2020-10" db="EMBL/GenBank/DDBJ databases">
        <title>Connecting structure to function with the recovery of over 1000 high-quality activated sludge metagenome-assembled genomes encoding full-length rRNA genes using long-read sequencing.</title>
        <authorList>
            <person name="Singleton C.M."/>
            <person name="Petriglieri F."/>
            <person name="Kristensen J.M."/>
            <person name="Kirkegaard R.H."/>
            <person name="Michaelsen T.Y."/>
            <person name="Andersen M.H."/>
            <person name="Karst S.M."/>
            <person name="Dueholm M.S."/>
            <person name="Nielsen P.H."/>
            <person name="Albertsen M."/>
        </authorList>
    </citation>
    <scope>NUCLEOTIDE SEQUENCE [LARGE SCALE GENOMIC DNA]</scope>
    <source>
        <strain evidence="8">Ribe_18-Q3-R11-54_MAXAC.273</strain>
    </source>
</reference>
<comment type="caution">
    <text evidence="8">The sequence shown here is derived from an EMBL/GenBank/DDBJ whole genome shotgun (WGS) entry which is preliminary data.</text>
</comment>
<evidence type="ECO:0000259" key="7">
    <source>
        <dbReference type="Pfam" id="PF18962"/>
    </source>
</evidence>
<dbReference type="InterPro" id="IPR026444">
    <property type="entry name" value="Secre_tail"/>
</dbReference>
<dbReference type="PANTHER" id="PTHR31018">
    <property type="entry name" value="SPORULATION-SPECIFIC PROTEIN-RELATED"/>
    <property type="match status" value="1"/>
</dbReference>
<keyword evidence="4" id="KW-0732">Signal</keyword>
<keyword evidence="2" id="KW-0134">Cell wall</keyword>
<dbReference type="InterPro" id="IPR026906">
    <property type="entry name" value="LRR_5"/>
</dbReference>
<evidence type="ECO:0000259" key="6">
    <source>
        <dbReference type="Pfam" id="PF01030"/>
    </source>
</evidence>
<feature type="domain" description="Secretion system C-terminal sorting" evidence="7">
    <location>
        <begin position="1268"/>
        <end position="1329"/>
    </location>
</feature>
<keyword evidence="3" id="KW-0964">Secreted</keyword>
<dbReference type="InterPro" id="IPR051648">
    <property type="entry name" value="CWI-Assembly_Regulator"/>
</dbReference>
<gene>
    <name evidence="8" type="ORF">IPP15_17330</name>
</gene>
<dbReference type="Pfam" id="PF01030">
    <property type="entry name" value="Recep_L_domain"/>
    <property type="match status" value="1"/>
</dbReference>
<accession>A0A9D7XTU5</accession>
<dbReference type="InterPro" id="IPR036941">
    <property type="entry name" value="Rcpt_L-dom_sf"/>
</dbReference>
<dbReference type="Pfam" id="PF13306">
    <property type="entry name" value="LRR_5"/>
    <property type="match status" value="2"/>
</dbReference>
<evidence type="ECO:0000313" key="9">
    <source>
        <dbReference type="Proteomes" id="UP000808337"/>
    </source>
</evidence>
<dbReference type="Proteomes" id="UP000808337">
    <property type="component" value="Unassembled WGS sequence"/>
</dbReference>
<proteinExistence type="predicted"/>
<dbReference type="EMBL" id="JADKGY010000029">
    <property type="protein sequence ID" value="MBK9984103.1"/>
    <property type="molecule type" value="Genomic_DNA"/>
</dbReference>
<evidence type="ECO:0000256" key="4">
    <source>
        <dbReference type="ARBA" id="ARBA00022729"/>
    </source>
</evidence>
<dbReference type="GO" id="GO:0030313">
    <property type="term" value="C:cell envelope"/>
    <property type="evidence" value="ECO:0007669"/>
    <property type="project" value="UniProtKB-SubCell"/>
</dbReference>
<evidence type="ECO:0000256" key="2">
    <source>
        <dbReference type="ARBA" id="ARBA00022512"/>
    </source>
</evidence>
<protein>
    <submittedName>
        <fullName evidence="8">T9SS type A sorting domain-containing protein</fullName>
    </submittedName>
</protein>
<organism evidence="8 9">
    <name type="scientific">Candidatus Opimibacter skivensis</name>
    <dbReference type="NCBI Taxonomy" id="2982028"/>
    <lineage>
        <taxon>Bacteria</taxon>
        <taxon>Pseudomonadati</taxon>
        <taxon>Bacteroidota</taxon>
        <taxon>Saprospiria</taxon>
        <taxon>Saprospirales</taxon>
        <taxon>Saprospiraceae</taxon>
        <taxon>Candidatus Opimibacter</taxon>
    </lineage>
</organism>
<sequence>MKKTVLYPLIILTLGIGSISKLMGQCPENISFHDQKSIDLFPVNYPGCTHFTSVLVDGGSNSITNLDSLSGLKVIGTNLFIKNTLIQDLTGLENLDSIYRDFIIEENPKLEDLEAISNLKFIGRELEISFNPKLRSLDTFRYLKHIEFLTLIGNDNLTDLLGLSGIKSFGERVWISGNSGLKSLNGLQGIDTVAGSIQIRYCDSLTTLQALTGLHYVGRQIEILGNPLIKDLSGLDNVRGDSLHIIIERNRDLESLTGFPRDEKVKTLEIIYNPALKGFEGLSGLRKVEGDFIFEGNDLFTDLSGLENLEYINGVLQLRYNDSLSSIDQLQNLIPDSLSTIIIVSNPLLTECSTDFICRSFRTLTTLPDVHDNGNGCNSYNEIVKACGIDDCVSQYLFRSQADINEFPSTLPFCTALQGNLLIEESVPGDIKNLDSLRQLTEIAGSLYIRNNAALKDFSGLLHITNIGKSFQVIKNDGLTTFSGMESLITIGDSLEIAENKSLISLQGLDALSTLGGEFRLSENPELQSLQSLSHLTTIGNNLYLRYNTKLTTLEGMEQVQSIRGKISFYDNDKLSSLSGLSGVNRVDGGISIYRNNSLDSLGFLNSVDTIKGDININNNHGLTKLGAFGNVLHLDGEIGLIDNPAMRNLSAFQRLKGVKDDFGIVKSPLLTSIDELDQLTFIGASFYIGECGITSLSGLSNLRSADQFSIYSNDSLSSFDGLDVFEHVGKLIINGKNIENLDVLTSLMDIRILWINDCPKLRHLPVLDKIHSLDEYIHIGGCDKLRDLSGLDSLEEVNGSLTIWGNTSLTSLHGLEKLKVCGDGLILNSNNSLENLNFLENLTQTNGPVVIRDNALLVNIDGLRNLLPDHIHASSSFLISIEIIGNTSLTACSIEPVCNKLSTRISEVQIYNNAAGCNSPTQVMVDCDFPSSCQDDGLFITSQVQIDDFFITYPGCTFIKGDVVIREEEQGNITNLLGLKAIKTIGGSLTIVENSALEQLTGLDSVKIVGGVIKISDNEHLFSIDALNNIDPVYINTKSFEEYPFIITGNSNLSVCSIQPLCYFLVIPNVKVDIQGNSYGCSDKQDAIDGCGFPTECYLGTILDQRTIDEFPVRYPKCTELTGRLAVFRDPQHSMPSDPILTLAPLSQITTLHGGLLIRNINDLVDLTGLENLENVNGTIEISFNPVLESLDGLSGINPASVFESASIYDNVSLNDCAVESICRLLEQDEILNIGIARNGADCIKAKVKAQCLVSVTDLPGQASIKIYPNPTTGLIQIETIPDMDTENAKIGIYDLSGREIKTIEFENSISIGDLDSGLYILVIRVLNKAHYYSRVFLTD</sequence>
<dbReference type="SUPFAM" id="SSF52058">
    <property type="entry name" value="L domain-like"/>
    <property type="match status" value="10"/>
</dbReference>
<comment type="subcellular location">
    <subcellularLocation>
        <location evidence="1">Secreted</location>
        <location evidence="1">Cell wall</location>
    </subcellularLocation>
</comment>
<feature type="domain" description="Receptor L-domain" evidence="6">
    <location>
        <begin position="957"/>
        <end position="1060"/>
    </location>
</feature>
<name>A0A9D7XTU5_9BACT</name>
<keyword evidence="5" id="KW-0325">Glycoprotein</keyword>
<dbReference type="Gene3D" id="3.80.20.20">
    <property type="entry name" value="Receptor L-domain"/>
    <property type="match status" value="8"/>
</dbReference>